<evidence type="ECO:0000313" key="1">
    <source>
        <dbReference type="EMBL" id="MBI1619221.1"/>
    </source>
</evidence>
<reference evidence="1 2" key="1">
    <citation type="submission" date="2020-10" db="EMBL/GenBank/DDBJ databases">
        <title>Aquamicrobium zhengzhouensis sp. nov., a exopolysaccharide producing bacterium isolated from farmland soil.</title>
        <authorList>
            <person name="Wang X."/>
        </authorList>
    </citation>
    <scope>NUCLEOTIDE SEQUENCE [LARGE SCALE GENOMIC DNA]</scope>
    <source>
        <strain evidence="2">cd-1</strain>
    </source>
</reference>
<accession>A0ABS0S7F6</accession>
<keyword evidence="2" id="KW-1185">Reference proteome</keyword>
<dbReference type="Proteomes" id="UP000601789">
    <property type="component" value="Unassembled WGS sequence"/>
</dbReference>
<name>A0ABS0S7F6_9HYPH</name>
<proteinExistence type="predicted"/>
<sequence>MQDKYATLAPALDSPANEGFAITPSDSSDLQQVTRALYVGEGGDLAVEMRDGASLTFKDVPQGSILPLRVRKVLQQTTAAYLVGLC</sequence>
<dbReference type="EMBL" id="JADGMQ010000001">
    <property type="protein sequence ID" value="MBI1619221.1"/>
    <property type="molecule type" value="Genomic_DNA"/>
</dbReference>
<dbReference type="RefSeq" id="WP_198473350.1">
    <property type="nucleotide sequence ID" value="NZ_JADGMQ010000001.1"/>
</dbReference>
<organism evidence="1 2">
    <name type="scientific">Aquamicrobium zhengzhouense</name>
    <dbReference type="NCBI Taxonomy" id="2781738"/>
    <lineage>
        <taxon>Bacteria</taxon>
        <taxon>Pseudomonadati</taxon>
        <taxon>Pseudomonadota</taxon>
        <taxon>Alphaproteobacteria</taxon>
        <taxon>Hyphomicrobiales</taxon>
        <taxon>Phyllobacteriaceae</taxon>
        <taxon>Aquamicrobium</taxon>
    </lineage>
</organism>
<protein>
    <submittedName>
        <fullName evidence="1">Uncharacterized protein</fullName>
    </submittedName>
</protein>
<evidence type="ECO:0000313" key="2">
    <source>
        <dbReference type="Proteomes" id="UP000601789"/>
    </source>
</evidence>
<gene>
    <name evidence="1" type="ORF">IOD40_00880</name>
</gene>
<comment type="caution">
    <text evidence="1">The sequence shown here is derived from an EMBL/GenBank/DDBJ whole genome shotgun (WGS) entry which is preliminary data.</text>
</comment>